<dbReference type="STRING" id="869210.Marky_0452"/>
<keyword evidence="7" id="KW-1185">Reference proteome</keyword>
<evidence type="ECO:0000256" key="1">
    <source>
        <dbReference type="ARBA" id="ARBA00005417"/>
    </source>
</evidence>
<dbReference type="EC" id="3.6.3.41" evidence="6"/>
<sequence length="209" mass="22566">MSAGTGIAELVGVWKRYGREWILKDLNLRVAPGEVVALLGPNGSGKTTLLRILATLIRPQRGEVRLFGRPARALEAERGALALMANPPAFYRHLSGEENLAQALALSGRGVRRDDVMRALEAAHLPPGRPVAAYSSGMKKRLALARVWLLEPRLLLLDEPETALDQAGRGLLAQTIQRVAQKGAVVLATHDQAFAEAVAHRAVELEGRA</sequence>
<keyword evidence="4" id="KW-0067">ATP-binding</keyword>
<comment type="similarity">
    <text evidence="1">Belongs to the ABC transporter superfamily.</text>
</comment>
<dbReference type="RefSeq" id="WP_013703257.1">
    <property type="nucleotide sequence ID" value="NC_015387.1"/>
</dbReference>
<dbReference type="InterPro" id="IPR027417">
    <property type="entry name" value="P-loop_NTPase"/>
</dbReference>
<dbReference type="CDD" id="cd03230">
    <property type="entry name" value="ABC_DR_subfamily_A"/>
    <property type="match status" value="1"/>
</dbReference>
<dbReference type="Pfam" id="PF00005">
    <property type="entry name" value="ABC_tran"/>
    <property type="match status" value="1"/>
</dbReference>
<organism evidence="6 7">
    <name type="scientific">Marinithermus hydrothermalis (strain DSM 14884 / JCM 11576 / T1)</name>
    <dbReference type="NCBI Taxonomy" id="869210"/>
    <lineage>
        <taxon>Bacteria</taxon>
        <taxon>Thermotogati</taxon>
        <taxon>Deinococcota</taxon>
        <taxon>Deinococci</taxon>
        <taxon>Thermales</taxon>
        <taxon>Thermaceae</taxon>
        <taxon>Marinithermus</taxon>
    </lineage>
</organism>
<name>F2NLU7_MARHT</name>
<dbReference type="SMART" id="SM00382">
    <property type="entry name" value="AAA"/>
    <property type="match status" value="1"/>
</dbReference>
<protein>
    <submittedName>
        <fullName evidence="6">Heme-transporting ATPase</fullName>
        <ecNumber evidence="6">3.6.3.41</ecNumber>
    </submittedName>
</protein>
<dbReference type="GO" id="GO:0005524">
    <property type="term" value="F:ATP binding"/>
    <property type="evidence" value="ECO:0007669"/>
    <property type="project" value="UniProtKB-KW"/>
</dbReference>
<evidence type="ECO:0000256" key="2">
    <source>
        <dbReference type="ARBA" id="ARBA00022448"/>
    </source>
</evidence>
<dbReference type="Gene3D" id="3.40.50.300">
    <property type="entry name" value="P-loop containing nucleotide triphosphate hydrolases"/>
    <property type="match status" value="1"/>
</dbReference>
<dbReference type="PROSITE" id="PS50893">
    <property type="entry name" value="ABC_TRANSPORTER_2"/>
    <property type="match status" value="1"/>
</dbReference>
<dbReference type="SUPFAM" id="SSF52540">
    <property type="entry name" value="P-loop containing nucleoside triphosphate hydrolases"/>
    <property type="match status" value="1"/>
</dbReference>
<keyword evidence="3" id="KW-0547">Nucleotide-binding</keyword>
<evidence type="ECO:0000259" key="5">
    <source>
        <dbReference type="PROSITE" id="PS50893"/>
    </source>
</evidence>
<accession>F2NLU7</accession>
<dbReference type="eggNOG" id="COG1131">
    <property type="taxonomic scope" value="Bacteria"/>
</dbReference>
<dbReference type="InterPro" id="IPR017871">
    <property type="entry name" value="ABC_transporter-like_CS"/>
</dbReference>
<dbReference type="EMBL" id="CP002630">
    <property type="protein sequence ID" value="AEB11204.1"/>
    <property type="molecule type" value="Genomic_DNA"/>
</dbReference>
<dbReference type="InterPro" id="IPR003593">
    <property type="entry name" value="AAA+_ATPase"/>
</dbReference>
<evidence type="ECO:0000313" key="7">
    <source>
        <dbReference type="Proteomes" id="UP000007030"/>
    </source>
</evidence>
<proteinExistence type="inferred from homology"/>
<dbReference type="PANTHER" id="PTHR43335">
    <property type="entry name" value="ABC TRANSPORTER, ATP-BINDING PROTEIN"/>
    <property type="match status" value="1"/>
</dbReference>
<evidence type="ECO:0000256" key="4">
    <source>
        <dbReference type="ARBA" id="ARBA00022840"/>
    </source>
</evidence>
<keyword evidence="2" id="KW-0813">Transport</keyword>
<dbReference type="KEGG" id="mhd:Marky_0452"/>
<evidence type="ECO:0000256" key="3">
    <source>
        <dbReference type="ARBA" id="ARBA00022741"/>
    </source>
</evidence>
<dbReference type="InterPro" id="IPR003439">
    <property type="entry name" value="ABC_transporter-like_ATP-bd"/>
</dbReference>
<dbReference type="AlphaFoldDB" id="F2NLU7"/>
<dbReference type="PROSITE" id="PS00211">
    <property type="entry name" value="ABC_TRANSPORTER_1"/>
    <property type="match status" value="1"/>
</dbReference>
<evidence type="ECO:0000313" key="6">
    <source>
        <dbReference type="EMBL" id="AEB11204.1"/>
    </source>
</evidence>
<dbReference type="GO" id="GO:0016887">
    <property type="term" value="F:ATP hydrolysis activity"/>
    <property type="evidence" value="ECO:0007669"/>
    <property type="project" value="InterPro"/>
</dbReference>
<feature type="domain" description="ABC transporter" evidence="5">
    <location>
        <begin position="8"/>
        <end position="209"/>
    </location>
</feature>
<gene>
    <name evidence="6" type="ordered locus">Marky_0452</name>
</gene>
<dbReference type="HOGENOM" id="CLU_000604_1_2_0"/>
<dbReference type="Proteomes" id="UP000007030">
    <property type="component" value="Chromosome"/>
</dbReference>
<reference evidence="6 7" key="1">
    <citation type="journal article" date="2012" name="Stand. Genomic Sci.">
        <title>Complete genome sequence of the aerobic, heterotroph Marinithermus hydrothermalis type strain (T1(T)) from a deep-sea hydrothermal vent chimney.</title>
        <authorList>
            <person name="Copeland A."/>
            <person name="Gu W."/>
            <person name="Yasawong M."/>
            <person name="Lapidus A."/>
            <person name="Lucas S."/>
            <person name="Deshpande S."/>
            <person name="Pagani I."/>
            <person name="Tapia R."/>
            <person name="Cheng J.F."/>
            <person name="Goodwin L.A."/>
            <person name="Pitluck S."/>
            <person name="Liolios K."/>
            <person name="Ivanova N."/>
            <person name="Mavromatis K."/>
            <person name="Mikhailova N."/>
            <person name="Pati A."/>
            <person name="Chen A."/>
            <person name="Palaniappan K."/>
            <person name="Land M."/>
            <person name="Pan C."/>
            <person name="Brambilla E.M."/>
            <person name="Rohde M."/>
            <person name="Tindall B.J."/>
            <person name="Sikorski J."/>
            <person name="Goker M."/>
            <person name="Detter J.C."/>
            <person name="Bristow J."/>
            <person name="Eisen J.A."/>
            <person name="Markowitz V."/>
            <person name="Hugenholtz P."/>
            <person name="Kyrpides N.C."/>
            <person name="Klenk H.P."/>
            <person name="Woyke T."/>
        </authorList>
    </citation>
    <scope>NUCLEOTIDE SEQUENCE [LARGE SCALE GENOMIC DNA]</scope>
    <source>
        <strain evidence="7">DSM 14884 / JCM 11576 / T1</strain>
    </source>
</reference>
<keyword evidence="6" id="KW-0378">Hydrolase</keyword>